<dbReference type="PANTHER" id="PTHR30335:SF0">
    <property type="entry name" value="ION-TRANSLOCATING OXIDOREDUCTASE COMPLEX SUBUNIT A"/>
    <property type="match status" value="1"/>
</dbReference>
<dbReference type="GO" id="GO:0012505">
    <property type="term" value="C:endomembrane system"/>
    <property type="evidence" value="ECO:0007669"/>
    <property type="project" value="UniProtKB-SubCell"/>
</dbReference>
<evidence type="ECO:0000256" key="2">
    <source>
        <dbReference type="ARBA" id="ARBA00022448"/>
    </source>
</evidence>
<gene>
    <name evidence="8" type="ORF">S01H1_29641</name>
</gene>
<dbReference type="InterPro" id="IPR050133">
    <property type="entry name" value="NqrDE/RnfAE_oxidrdctase"/>
</dbReference>
<reference evidence="8" key="1">
    <citation type="journal article" date="2014" name="Front. Microbiol.">
        <title>High frequency of phylogenetically diverse reductive dehalogenase-homologous genes in deep subseafloor sedimentary metagenomes.</title>
        <authorList>
            <person name="Kawai M."/>
            <person name="Futagami T."/>
            <person name="Toyoda A."/>
            <person name="Takaki Y."/>
            <person name="Nishi S."/>
            <person name="Hori S."/>
            <person name="Arai W."/>
            <person name="Tsubouchi T."/>
            <person name="Morono Y."/>
            <person name="Uchiyama I."/>
            <person name="Ito T."/>
            <person name="Fujiyama A."/>
            <person name="Inagaki F."/>
            <person name="Takami H."/>
        </authorList>
    </citation>
    <scope>NUCLEOTIDE SEQUENCE</scope>
    <source>
        <strain evidence="8">Expedition CK06-06</strain>
    </source>
</reference>
<protein>
    <recommendedName>
        <fullName evidence="9">Electron transport complex protein RnfA</fullName>
    </recommendedName>
</protein>
<keyword evidence="3 7" id="KW-0812">Transmembrane</keyword>
<organism evidence="8">
    <name type="scientific">marine sediment metagenome</name>
    <dbReference type="NCBI Taxonomy" id="412755"/>
    <lineage>
        <taxon>unclassified sequences</taxon>
        <taxon>metagenomes</taxon>
        <taxon>ecological metagenomes</taxon>
    </lineage>
</organism>
<comment type="caution">
    <text evidence="8">The sequence shown here is derived from an EMBL/GenBank/DDBJ whole genome shotgun (WGS) entry which is preliminary data.</text>
</comment>
<dbReference type="AlphaFoldDB" id="X0TEY3"/>
<feature type="transmembrane region" description="Helical" evidence="7">
    <location>
        <begin position="152"/>
        <end position="171"/>
    </location>
</feature>
<evidence type="ECO:0000256" key="3">
    <source>
        <dbReference type="ARBA" id="ARBA00022692"/>
    </source>
</evidence>
<dbReference type="GO" id="GO:0005886">
    <property type="term" value="C:plasma membrane"/>
    <property type="evidence" value="ECO:0007669"/>
    <property type="project" value="TreeGrafter"/>
</dbReference>
<evidence type="ECO:0000256" key="6">
    <source>
        <dbReference type="ARBA" id="ARBA00023136"/>
    </source>
</evidence>
<dbReference type="PANTHER" id="PTHR30335">
    <property type="entry name" value="INTEGRAL MEMBRANE PROTEIN OF SOXR-REDUCING COMPLEX"/>
    <property type="match status" value="1"/>
</dbReference>
<name>X0TEY3_9ZZZZ</name>
<evidence type="ECO:0000256" key="5">
    <source>
        <dbReference type="ARBA" id="ARBA00022989"/>
    </source>
</evidence>
<keyword evidence="4" id="KW-1278">Translocase</keyword>
<sequence>MTFVMTLTSAVTWPLYFYVLELNPNNIFVQLGWLQASTGSQPLVAVLKVSSYILVIASLVQLVEMFLRKTVPTLYRALGIFLPLITTNCAIMGVALLNTTAYPGPGQLSFFGAIWQGFWAGIGFTVVMLLMSGIRERLESARVPEPMKDIPIAFVCTGLMAVAFMGFSGIVR</sequence>
<dbReference type="EMBL" id="BARS01018195">
    <property type="protein sequence ID" value="GAF91769.1"/>
    <property type="molecule type" value="Genomic_DNA"/>
</dbReference>
<evidence type="ECO:0000256" key="1">
    <source>
        <dbReference type="ARBA" id="ARBA00004127"/>
    </source>
</evidence>
<evidence type="ECO:0000256" key="4">
    <source>
        <dbReference type="ARBA" id="ARBA00022967"/>
    </source>
</evidence>
<keyword evidence="6 7" id="KW-0472">Membrane</keyword>
<dbReference type="InterPro" id="IPR003667">
    <property type="entry name" value="NqrDE/RnfAE"/>
</dbReference>
<feature type="transmembrane region" description="Helical" evidence="7">
    <location>
        <begin position="49"/>
        <end position="67"/>
    </location>
</feature>
<keyword evidence="2" id="KW-0813">Transport</keyword>
<evidence type="ECO:0000256" key="7">
    <source>
        <dbReference type="SAM" id="Phobius"/>
    </source>
</evidence>
<keyword evidence="5 7" id="KW-1133">Transmembrane helix</keyword>
<accession>X0TEY3</accession>
<evidence type="ECO:0000313" key="8">
    <source>
        <dbReference type="EMBL" id="GAF91769.1"/>
    </source>
</evidence>
<feature type="transmembrane region" description="Helical" evidence="7">
    <location>
        <begin position="74"/>
        <end position="97"/>
    </location>
</feature>
<evidence type="ECO:0008006" key="9">
    <source>
        <dbReference type="Google" id="ProtNLM"/>
    </source>
</evidence>
<feature type="transmembrane region" description="Helical" evidence="7">
    <location>
        <begin position="109"/>
        <end position="131"/>
    </location>
</feature>
<comment type="subcellular location">
    <subcellularLocation>
        <location evidence="1">Endomembrane system</location>
        <topology evidence="1">Multi-pass membrane protein</topology>
    </subcellularLocation>
</comment>
<proteinExistence type="predicted"/>
<dbReference type="Pfam" id="PF02508">
    <property type="entry name" value="Rnf-Nqr"/>
    <property type="match status" value="1"/>
</dbReference>
<dbReference type="PIRSF" id="PIRSF006102">
    <property type="entry name" value="NQR_DE"/>
    <property type="match status" value="1"/>
</dbReference>